<comment type="similarity">
    <text evidence="1 8">Belongs to the peptidase S14 family.</text>
</comment>
<dbReference type="Proteomes" id="UP000694412">
    <property type="component" value="Unassembled WGS sequence"/>
</dbReference>
<dbReference type="Ensembl" id="ENSCJPT00005003325.1">
    <property type="protein sequence ID" value="ENSCJPP00005001908.1"/>
    <property type="gene ID" value="ENSCJPG00005001991.1"/>
</dbReference>
<dbReference type="GO" id="GO:0009368">
    <property type="term" value="C:endopeptidase Clp complex"/>
    <property type="evidence" value="ECO:0007669"/>
    <property type="project" value="TreeGrafter"/>
</dbReference>
<dbReference type="GO" id="GO:0051117">
    <property type="term" value="F:ATPase binding"/>
    <property type="evidence" value="ECO:0007669"/>
    <property type="project" value="TreeGrafter"/>
</dbReference>
<dbReference type="AlphaFoldDB" id="A0A8C2SSA5"/>
<keyword evidence="3 7" id="KW-0378">Hydrolase</keyword>
<reference evidence="10" key="1">
    <citation type="submission" date="2025-08" db="UniProtKB">
        <authorList>
            <consortium name="Ensembl"/>
        </authorList>
    </citation>
    <scope>IDENTIFICATION</scope>
</reference>
<evidence type="ECO:0000256" key="1">
    <source>
        <dbReference type="ARBA" id="ARBA00007039"/>
    </source>
</evidence>
<dbReference type="PANTHER" id="PTHR10381">
    <property type="entry name" value="ATP-DEPENDENT CLP PROTEASE PROTEOLYTIC SUBUNIT"/>
    <property type="match status" value="1"/>
</dbReference>
<dbReference type="EC" id="3.4.21.92" evidence="7"/>
<dbReference type="InterPro" id="IPR018215">
    <property type="entry name" value="ClpP_Ser_AS"/>
</dbReference>
<dbReference type="InterPro" id="IPR023562">
    <property type="entry name" value="ClpP/TepA"/>
</dbReference>
<reference evidence="10" key="2">
    <citation type="submission" date="2025-09" db="UniProtKB">
        <authorList>
            <consortium name="Ensembl"/>
        </authorList>
    </citation>
    <scope>IDENTIFICATION</scope>
</reference>
<keyword evidence="2 7" id="KW-0645">Protease</keyword>
<evidence type="ECO:0000256" key="7">
    <source>
        <dbReference type="RuleBase" id="RU000549"/>
    </source>
</evidence>
<dbReference type="PROSITE" id="PS00381">
    <property type="entry name" value="CLP_PROTEASE_SER"/>
    <property type="match status" value="1"/>
</dbReference>
<dbReference type="SUPFAM" id="SSF52096">
    <property type="entry name" value="ClpP/crotonase"/>
    <property type="match status" value="1"/>
</dbReference>
<dbReference type="Pfam" id="PF00574">
    <property type="entry name" value="CLP_protease"/>
    <property type="match status" value="1"/>
</dbReference>
<dbReference type="GO" id="GO:0006515">
    <property type="term" value="P:protein quality control for misfolded or incompletely synthesized proteins"/>
    <property type="evidence" value="ECO:0007669"/>
    <property type="project" value="TreeGrafter"/>
</dbReference>
<dbReference type="PANTHER" id="PTHR10381:SF11">
    <property type="entry name" value="ATP-DEPENDENT CLP PROTEASE PROTEOLYTIC SUBUNIT, MITOCHONDRIAL"/>
    <property type="match status" value="1"/>
</dbReference>
<evidence type="ECO:0000256" key="5">
    <source>
        <dbReference type="PROSITE-ProRule" id="PRU10085"/>
    </source>
</evidence>
<feature type="transmembrane region" description="Helical" evidence="9">
    <location>
        <begin position="114"/>
        <end position="134"/>
    </location>
</feature>
<dbReference type="CDD" id="cd07017">
    <property type="entry name" value="S14_ClpP_2"/>
    <property type="match status" value="1"/>
</dbReference>
<evidence type="ECO:0000256" key="2">
    <source>
        <dbReference type="ARBA" id="ARBA00022670"/>
    </source>
</evidence>
<evidence type="ECO:0000313" key="10">
    <source>
        <dbReference type="Ensembl" id="ENSCJPP00005001908.1"/>
    </source>
</evidence>
<proteinExistence type="inferred from homology"/>
<organism evidence="10 11">
    <name type="scientific">Coturnix japonica</name>
    <name type="common">Japanese quail</name>
    <name type="synonym">Coturnix coturnix japonica</name>
    <dbReference type="NCBI Taxonomy" id="93934"/>
    <lineage>
        <taxon>Eukaryota</taxon>
        <taxon>Metazoa</taxon>
        <taxon>Chordata</taxon>
        <taxon>Craniata</taxon>
        <taxon>Vertebrata</taxon>
        <taxon>Euteleostomi</taxon>
        <taxon>Archelosauria</taxon>
        <taxon>Archosauria</taxon>
        <taxon>Dinosauria</taxon>
        <taxon>Saurischia</taxon>
        <taxon>Theropoda</taxon>
        <taxon>Coelurosauria</taxon>
        <taxon>Aves</taxon>
        <taxon>Neognathae</taxon>
        <taxon>Galloanserae</taxon>
        <taxon>Galliformes</taxon>
        <taxon>Phasianidae</taxon>
        <taxon>Perdicinae</taxon>
        <taxon>Coturnix</taxon>
    </lineage>
</organism>
<evidence type="ECO:0000256" key="6">
    <source>
        <dbReference type="PROSITE-ProRule" id="PRU10086"/>
    </source>
</evidence>
<keyword evidence="11" id="KW-1185">Reference proteome</keyword>
<dbReference type="PROSITE" id="PS00382">
    <property type="entry name" value="CLP_PROTEASE_HIS"/>
    <property type="match status" value="1"/>
</dbReference>
<accession>A0A8C2SSA5</accession>
<evidence type="ECO:0000256" key="3">
    <source>
        <dbReference type="ARBA" id="ARBA00022801"/>
    </source>
</evidence>
<feature type="active site" evidence="5">
    <location>
        <position position="66"/>
    </location>
</feature>
<name>A0A8C2SSA5_COTJA</name>
<keyword evidence="9" id="KW-0472">Membrane</keyword>
<evidence type="ECO:0000256" key="8">
    <source>
        <dbReference type="RuleBase" id="RU003567"/>
    </source>
</evidence>
<keyword evidence="9" id="KW-0812">Transmembrane</keyword>
<dbReference type="Gene3D" id="3.90.226.10">
    <property type="entry name" value="2-enoyl-CoA Hydratase, Chain A, domain 1"/>
    <property type="match status" value="1"/>
</dbReference>
<evidence type="ECO:0000256" key="9">
    <source>
        <dbReference type="SAM" id="Phobius"/>
    </source>
</evidence>
<feature type="transmembrane region" description="Helical" evidence="9">
    <location>
        <begin position="27"/>
        <end position="46"/>
    </location>
</feature>
<keyword evidence="9" id="KW-1133">Transmembrane helix</keyword>
<evidence type="ECO:0000313" key="11">
    <source>
        <dbReference type="Proteomes" id="UP000694412"/>
    </source>
</evidence>
<evidence type="ECO:0000256" key="4">
    <source>
        <dbReference type="ARBA" id="ARBA00022825"/>
    </source>
</evidence>
<dbReference type="GO" id="GO:0004176">
    <property type="term" value="F:ATP-dependent peptidase activity"/>
    <property type="evidence" value="ECO:0007669"/>
    <property type="project" value="InterPro"/>
</dbReference>
<dbReference type="GeneTree" id="ENSGT00390000005830"/>
<feature type="transmembrane region" description="Helical" evidence="9">
    <location>
        <begin position="53"/>
        <end position="74"/>
    </location>
</feature>
<keyword evidence="4 7" id="KW-0720">Serine protease</keyword>
<sequence length="157" mass="16046">MGSVGGSVGSIGLYGVYRALWGQWGSLWGYGGALWGGAVTSGLAIYDTMQYVLNPVCTWCVGQAASMGSLLLAAGEPGMRHSLPNARIMVHQPSGGARVRDGGGLWGSMGSVGGLYGVGSMGLVWGSMGLYGVSGHSLPNTRIMVHQPSGGARVWDG</sequence>
<dbReference type="PRINTS" id="PR00127">
    <property type="entry name" value="CLPPROTEASEP"/>
</dbReference>
<dbReference type="InterPro" id="IPR001907">
    <property type="entry name" value="ClpP"/>
</dbReference>
<dbReference type="GO" id="GO:0004252">
    <property type="term" value="F:serine-type endopeptidase activity"/>
    <property type="evidence" value="ECO:0007669"/>
    <property type="project" value="UniProtKB-EC"/>
</dbReference>
<dbReference type="InterPro" id="IPR033135">
    <property type="entry name" value="ClpP_His_AS"/>
</dbReference>
<feature type="active site" evidence="6">
    <location>
        <position position="91"/>
    </location>
</feature>
<protein>
    <recommendedName>
        <fullName evidence="8">ATP-dependent Clp protease proteolytic subunit</fullName>
        <ecNumber evidence="7">3.4.21.92</ecNumber>
    </recommendedName>
</protein>
<dbReference type="InterPro" id="IPR029045">
    <property type="entry name" value="ClpP/crotonase-like_dom_sf"/>
</dbReference>